<protein>
    <submittedName>
        <fullName evidence="1">Uncharacterized protein</fullName>
    </submittedName>
</protein>
<comment type="caution">
    <text evidence="1">The sequence shown here is derived from an EMBL/GenBank/DDBJ whole genome shotgun (WGS) entry which is preliminary data.</text>
</comment>
<dbReference type="AlphaFoldDB" id="A0AAV3YF10"/>
<dbReference type="EMBL" id="BLXT01001484">
    <property type="protein sequence ID" value="GFN85895.1"/>
    <property type="molecule type" value="Genomic_DNA"/>
</dbReference>
<accession>A0AAV3YF10</accession>
<dbReference type="Proteomes" id="UP000735302">
    <property type="component" value="Unassembled WGS sequence"/>
</dbReference>
<reference evidence="1 2" key="1">
    <citation type="journal article" date="2021" name="Elife">
        <title>Chloroplast acquisition without the gene transfer in kleptoplastic sea slugs, Plakobranchus ocellatus.</title>
        <authorList>
            <person name="Maeda T."/>
            <person name="Takahashi S."/>
            <person name="Yoshida T."/>
            <person name="Shimamura S."/>
            <person name="Takaki Y."/>
            <person name="Nagai Y."/>
            <person name="Toyoda A."/>
            <person name="Suzuki Y."/>
            <person name="Arimoto A."/>
            <person name="Ishii H."/>
            <person name="Satoh N."/>
            <person name="Nishiyama T."/>
            <person name="Hasebe M."/>
            <person name="Maruyama T."/>
            <person name="Minagawa J."/>
            <person name="Obokata J."/>
            <person name="Shigenobu S."/>
        </authorList>
    </citation>
    <scope>NUCLEOTIDE SEQUENCE [LARGE SCALE GENOMIC DNA]</scope>
</reference>
<gene>
    <name evidence="1" type="ORF">PoB_001240100</name>
</gene>
<evidence type="ECO:0000313" key="2">
    <source>
        <dbReference type="Proteomes" id="UP000735302"/>
    </source>
</evidence>
<proteinExistence type="predicted"/>
<name>A0AAV3YF10_9GAST</name>
<organism evidence="1 2">
    <name type="scientific">Plakobranchus ocellatus</name>
    <dbReference type="NCBI Taxonomy" id="259542"/>
    <lineage>
        <taxon>Eukaryota</taxon>
        <taxon>Metazoa</taxon>
        <taxon>Spiralia</taxon>
        <taxon>Lophotrochozoa</taxon>
        <taxon>Mollusca</taxon>
        <taxon>Gastropoda</taxon>
        <taxon>Heterobranchia</taxon>
        <taxon>Euthyneura</taxon>
        <taxon>Panpulmonata</taxon>
        <taxon>Sacoglossa</taxon>
        <taxon>Placobranchoidea</taxon>
        <taxon>Plakobranchidae</taxon>
        <taxon>Plakobranchus</taxon>
    </lineage>
</organism>
<evidence type="ECO:0000313" key="1">
    <source>
        <dbReference type="EMBL" id="GFN85895.1"/>
    </source>
</evidence>
<sequence length="84" mass="9255">MHKIRTHATRPQGFLGWFLLIASPQQDDLRLSGPPSGQGTGGRARIRYRRVPADLRAVSLATVPPTTGYVKPTLWQSAYPSAQQ</sequence>
<keyword evidence="2" id="KW-1185">Reference proteome</keyword>